<dbReference type="Gene3D" id="1.25.40.10">
    <property type="entry name" value="Tetratricopeptide repeat domain"/>
    <property type="match status" value="4"/>
</dbReference>
<dbReference type="OMA" id="VEGKFHD"/>
<evidence type="ECO:0000256" key="1">
    <source>
        <dbReference type="ARBA" id="ARBA00022737"/>
    </source>
</evidence>
<feature type="repeat" description="PPR" evidence="2">
    <location>
        <begin position="271"/>
        <end position="305"/>
    </location>
</feature>
<reference evidence="3 4" key="1">
    <citation type="journal article" date="2011" name="Science">
        <title>The Selaginella genome identifies genetic changes associated with the evolution of vascular plants.</title>
        <authorList>
            <person name="Banks J.A."/>
            <person name="Nishiyama T."/>
            <person name="Hasebe M."/>
            <person name="Bowman J.L."/>
            <person name="Gribskov M."/>
            <person name="dePamphilis C."/>
            <person name="Albert V.A."/>
            <person name="Aono N."/>
            <person name="Aoyama T."/>
            <person name="Ambrose B.A."/>
            <person name="Ashton N.W."/>
            <person name="Axtell M.J."/>
            <person name="Barker E."/>
            <person name="Barker M.S."/>
            <person name="Bennetzen J.L."/>
            <person name="Bonawitz N.D."/>
            <person name="Chapple C."/>
            <person name="Cheng C."/>
            <person name="Correa L.G."/>
            <person name="Dacre M."/>
            <person name="DeBarry J."/>
            <person name="Dreyer I."/>
            <person name="Elias M."/>
            <person name="Engstrom E.M."/>
            <person name="Estelle M."/>
            <person name="Feng L."/>
            <person name="Finet C."/>
            <person name="Floyd S.K."/>
            <person name="Frommer W.B."/>
            <person name="Fujita T."/>
            <person name="Gramzow L."/>
            <person name="Gutensohn M."/>
            <person name="Harholt J."/>
            <person name="Hattori M."/>
            <person name="Heyl A."/>
            <person name="Hirai T."/>
            <person name="Hiwatashi Y."/>
            <person name="Ishikawa M."/>
            <person name="Iwata M."/>
            <person name="Karol K.G."/>
            <person name="Koehler B."/>
            <person name="Kolukisaoglu U."/>
            <person name="Kubo M."/>
            <person name="Kurata T."/>
            <person name="Lalonde S."/>
            <person name="Li K."/>
            <person name="Li Y."/>
            <person name="Litt A."/>
            <person name="Lyons E."/>
            <person name="Manning G."/>
            <person name="Maruyama T."/>
            <person name="Michael T.P."/>
            <person name="Mikami K."/>
            <person name="Miyazaki S."/>
            <person name="Morinaga S."/>
            <person name="Murata T."/>
            <person name="Mueller-Roeber B."/>
            <person name="Nelson D.R."/>
            <person name="Obara M."/>
            <person name="Oguri Y."/>
            <person name="Olmstead R.G."/>
            <person name="Onodera N."/>
            <person name="Petersen B.L."/>
            <person name="Pils B."/>
            <person name="Prigge M."/>
            <person name="Rensing S.A."/>
            <person name="Riano-Pachon D.M."/>
            <person name="Roberts A.W."/>
            <person name="Sato Y."/>
            <person name="Scheller H.V."/>
            <person name="Schulz B."/>
            <person name="Schulz C."/>
            <person name="Shakirov E.V."/>
            <person name="Shibagaki N."/>
            <person name="Shinohara N."/>
            <person name="Shippen D.E."/>
            <person name="Soerensen I."/>
            <person name="Sotooka R."/>
            <person name="Sugimoto N."/>
            <person name="Sugita M."/>
            <person name="Sumikawa N."/>
            <person name="Tanurdzic M."/>
            <person name="Theissen G."/>
            <person name="Ulvskov P."/>
            <person name="Wakazuki S."/>
            <person name="Weng J.K."/>
            <person name="Willats W.W."/>
            <person name="Wipf D."/>
            <person name="Wolf P.G."/>
            <person name="Yang L."/>
            <person name="Zimmer A.D."/>
            <person name="Zhu Q."/>
            <person name="Mitros T."/>
            <person name="Hellsten U."/>
            <person name="Loque D."/>
            <person name="Otillar R."/>
            <person name="Salamov A."/>
            <person name="Schmutz J."/>
            <person name="Shapiro H."/>
            <person name="Lindquist E."/>
            <person name="Lucas S."/>
            <person name="Rokhsar D."/>
            <person name="Grigoriev I.V."/>
        </authorList>
    </citation>
    <scope>NUCLEOTIDE SEQUENCE [LARGE SCALE GENOMIC DNA]</scope>
</reference>
<organism evidence="4">
    <name type="scientific">Selaginella moellendorffii</name>
    <name type="common">Spikemoss</name>
    <dbReference type="NCBI Taxonomy" id="88036"/>
    <lineage>
        <taxon>Eukaryota</taxon>
        <taxon>Viridiplantae</taxon>
        <taxon>Streptophyta</taxon>
        <taxon>Embryophyta</taxon>
        <taxon>Tracheophyta</taxon>
        <taxon>Lycopodiopsida</taxon>
        <taxon>Selaginellales</taxon>
        <taxon>Selaginellaceae</taxon>
        <taxon>Selaginella</taxon>
    </lineage>
</organism>
<evidence type="ECO:0000313" key="4">
    <source>
        <dbReference type="Proteomes" id="UP000001514"/>
    </source>
</evidence>
<gene>
    <name evidence="3" type="ORF">SELMODRAFT_85284</name>
</gene>
<dbReference type="InterPro" id="IPR011990">
    <property type="entry name" value="TPR-like_helical_dom_sf"/>
</dbReference>
<dbReference type="EMBL" id="GL377572">
    <property type="protein sequence ID" value="EFJ32704.1"/>
    <property type="molecule type" value="Genomic_DNA"/>
</dbReference>
<dbReference type="AlphaFoldDB" id="D8R6N3"/>
<evidence type="ECO:0000256" key="2">
    <source>
        <dbReference type="PROSITE-ProRule" id="PRU00708"/>
    </source>
</evidence>
<dbReference type="GO" id="GO:0048731">
    <property type="term" value="P:system development"/>
    <property type="evidence" value="ECO:0007669"/>
    <property type="project" value="UniProtKB-ARBA"/>
</dbReference>
<dbReference type="PROSITE" id="PS51375">
    <property type="entry name" value="PPR"/>
    <property type="match status" value="4"/>
</dbReference>
<feature type="repeat" description="PPR" evidence="2">
    <location>
        <begin position="137"/>
        <end position="171"/>
    </location>
</feature>
<dbReference type="GO" id="GO:0009451">
    <property type="term" value="P:RNA modification"/>
    <property type="evidence" value="ECO:0007669"/>
    <property type="project" value="InterPro"/>
</dbReference>
<evidence type="ECO:0000313" key="3">
    <source>
        <dbReference type="EMBL" id="EFJ32704.1"/>
    </source>
</evidence>
<dbReference type="InterPro" id="IPR002885">
    <property type="entry name" value="PPR_rpt"/>
</dbReference>
<feature type="repeat" description="PPR" evidence="2">
    <location>
        <begin position="38"/>
        <end position="72"/>
    </location>
</feature>
<dbReference type="PANTHER" id="PTHR47926:SF533">
    <property type="entry name" value="DYW DOMAIN-CONTAINING PROTEIN"/>
    <property type="match status" value="1"/>
</dbReference>
<dbReference type="Proteomes" id="UP000001514">
    <property type="component" value="Unassembled WGS sequence"/>
</dbReference>
<dbReference type="PANTHER" id="PTHR47926">
    <property type="entry name" value="PENTATRICOPEPTIDE REPEAT-CONTAINING PROTEIN"/>
    <property type="match status" value="1"/>
</dbReference>
<dbReference type="KEGG" id="smo:SELMODRAFT_85284"/>
<keyword evidence="1" id="KW-0677">Repeat</keyword>
<protein>
    <recommendedName>
        <fullName evidence="5">Pentacotripeptide-repeat region of PRORP domain-containing protein</fullName>
    </recommendedName>
</protein>
<dbReference type="GO" id="GO:0003723">
    <property type="term" value="F:RNA binding"/>
    <property type="evidence" value="ECO:0007669"/>
    <property type="project" value="InterPro"/>
</dbReference>
<accession>D8R6N3</accession>
<dbReference type="NCBIfam" id="TIGR00756">
    <property type="entry name" value="PPR"/>
    <property type="match status" value="3"/>
</dbReference>
<proteinExistence type="predicted"/>
<keyword evidence="4" id="KW-1185">Reference proteome</keyword>
<name>D8R6N3_SELML</name>
<dbReference type="Pfam" id="PF01535">
    <property type="entry name" value="PPR"/>
    <property type="match status" value="4"/>
</dbReference>
<dbReference type="eggNOG" id="KOG4197">
    <property type="taxonomic scope" value="Eukaryota"/>
</dbReference>
<feature type="repeat" description="PPR" evidence="2">
    <location>
        <begin position="375"/>
        <end position="409"/>
    </location>
</feature>
<dbReference type="InParanoid" id="D8R6N3"/>
<dbReference type="HOGENOM" id="CLU_002706_0_1_1"/>
<evidence type="ECO:0008006" key="5">
    <source>
        <dbReference type="Google" id="ProtNLM"/>
    </source>
</evidence>
<dbReference type="Gramene" id="EFJ32704">
    <property type="protein sequence ID" value="EFJ32704"/>
    <property type="gene ID" value="SELMODRAFT_85284"/>
</dbReference>
<dbReference type="SUPFAM" id="SSF48452">
    <property type="entry name" value="TPR-like"/>
    <property type="match status" value="1"/>
</dbReference>
<sequence>MSKSLGFRFHRRSFVSGPQLASLEGALKGIDPSQPLKCQEIYTALLKSYAHKQSLDDARRLHAHMIQTGFDRLQILGNLLISTYGRCRDPGNSQRVFENLERRNIYSWISLVSAYAQNGHLPESWRAELFDAMPDRETASWNSMIVGYAKNGHSREGFHLFLAMTLEGVEPDRITFLGVIDASGNLGNLKLARMIHEEILLSGEFQHDVFVGTAIVGMYGRCRSPDDAQRSFDSMSVKNSVSWTSLAVAYGQNGCLERALSVFEQTPDKTNVVSWTAMIVAYVENNDEREALDLFKKMDVEGTSPDVVILTAVLDACANISGLSQGRAIHRALEDGSVPLTEVATGLIDMYGKCGSVVDAKLVFNALEEQLGAEMTLPWTSMVTAFAQNGHGLEAVELFRSMELHGVEANEISLVSVLCACSHSGLITEGLSYFSSIEQDRGLALLPEHQVCWIDLLGRIGKLELAENAMESIPLSRDEKIIAWTAFLGACKTHDDERRAKRAAEKLVELDSKLSSSYIMLSNVHSLSCELTKLVKASKAVSSTAKTIGKNILARR</sequence>
<dbReference type="FunFam" id="1.25.40.10:FF:000158">
    <property type="entry name" value="pentatricopeptide repeat-containing protein At2g33680"/>
    <property type="match status" value="1"/>
</dbReference>
<dbReference type="Pfam" id="PF13041">
    <property type="entry name" value="PPR_2"/>
    <property type="match status" value="2"/>
</dbReference>
<dbReference type="InterPro" id="IPR046960">
    <property type="entry name" value="PPR_At4g14850-like_plant"/>
</dbReference>